<evidence type="ECO:0000256" key="2">
    <source>
        <dbReference type="ARBA" id="ARBA00006432"/>
    </source>
</evidence>
<dbReference type="Pfam" id="PF00501">
    <property type="entry name" value="AMP-binding"/>
    <property type="match status" value="1"/>
</dbReference>
<dbReference type="Gramene" id="KZM98737">
    <property type="protein sequence ID" value="KZM98737"/>
    <property type="gene ID" value="DCAR_013901"/>
</dbReference>
<evidence type="ECO:0000256" key="5">
    <source>
        <dbReference type="ARBA" id="ARBA00022840"/>
    </source>
</evidence>
<evidence type="ECO:0000313" key="7">
    <source>
        <dbReference type="EMBL" id="WOG97736.1"/>
    </source>
</evidence>
<dbReference type="PROSITE" id="PS00455">
    <property type="entry name" value="AMP_BINDING"/>
    <property type="match status" value="1"/>
</dbReference>
<dbReference type="Gene3D" id="3.30.300.30">
    <property type="match status" value="1"/>
</dbReference>
<dbReference type="OMA" id="RVCTHIR"/>
<protein>
    <submittedName>
        <fullName evidence="7">Uncharacterized protein</fullName>
    </submittedName>
</protein>
<keyword evidence="3" id="KW-0436">Ligase</keyword>
<dbReference type="GO" id="GO:0005777">
    <property type="term" value="C:peroxisome"/>
    <property type="evidence" value="ECO:0007669"/>
    <property type="project" value="TreeGrafter"/>
</dbReference>
<name>A0A165Y0H9_DAUCS</name>
<dbReference type="GO" id="GO:0106286">
    <property type="term" value="F:(E)-caffeate-CoA ligase activity"/>
    <property type="evidence" value="ECO:0007669"/>
    <property type="project" value="UniProtKB-ARBA"/>
</dbReference>
<reference evidence="7" key="1">
    <citation type="journal article" date="2016" name="Nat. Genet.">
        <title>A high-quality carrot genome assembly provides new insights into carotenoid accumulation and asterid genome evolution.</title>
        <authorList>
            <person name="Iorizzo M."/>
            <person name="Ellison S."/>
            <person name="Senalik D."/>
            <person name="Zeng P."/>
            <person name="Satapoomin P."/>
            <person name="Huang J."/>
            <person name="Bowman M."/>
            <person name="Iovene M."/>
            <person name="Sanseverino W."/>
            <person name="Cavagnaro P."/>
            <person name="Yildiz M."/>
            <person name="Macko-Podgorni A."/>
            <person name="Moranska E."/>
            <person name="Grzebelus E."/>
            <person name="Grzebelus D."/>
            <person name="Ashrafi H."/>
            <person name="Zheng Z."/>
            <person name="Cheng S."/>
            <person name="Spooner D."/>
            <person name="Van Deynze A."/>
            <person name="Simon P."/>
        </authorList>
    </citation>
    <scope>NUCLEOTIDE SEQUENCE</scope>
    <source>
        <tissue evidence="7">Leaf</tissue>
    </source>
</reference>
<comment type="pathway">
    <text evidence="1">Phytoalexin biosynthesis; 3,4',5-trihydroxystilbene biosynthesis; 3,4',5-trihydroxystilbene from trans-4-coumarate: step 1/2.</text>
</comment>
<dbReference type="InterPro" id="IPR020845">
    <property type="entry name" value="AMP-binding_CS"/>
</dbReference>
<dbReference type="InterPro" id="IPR042099">
    <property type="entry name" value="ANL_N_sf"/>
</dbReference>
<dbReference type="SUPFAM" id="SSF56801">
    <property type="entry name" value="Acetyl-CoA synthetase-like"/>
    <property type="match status" value="1"/>
</dbReference>
<organism evidence="7 8">
    <name type="scientific">Daucus carota subsp. sativus</name>
    <name type="common">Carrot</name>
    <dbReference type="NCBI Taxonomy" id="79200"/>
    <lineage>
        <taxon>Eukaryota</taxon>
        <taxon>Viridiplantae</taxon>
        <taxon>Streptophyta</taxon>
        <taxon>Embryophyta</taxon>
        <taxon>Tracheophyta</taxon>
        <taxon>Spermatophyta</taxon>
        <taxon>Magnoliopsida</taxon>
        <taxon>eudicotyledons</taxon>
        <taxon>Gunneridae</taxon>
        <taxon>Pentapetalae</taxon>
        <taxon>asterids</taxon>
        <taxon>campanulids</taxon>
        <taxon>Apiales</taxon>
        <taxon>Apiaceae</taxon>
        <taxon>Apioideae</taxon>
        <taxon>Scandiceae</taxon>
        <taxon>Daucinae</taxon>
        <taxon>Daucus</taxon>
        <taxon>Daucus sect. Daucus</taxon>
    </lineage>
</organism>
<gene>
    <name evidence="7" type="ORF">DCAR_0417077</name>
</gene>
<dbReference type="PANTHER" id="PTHR24096:SF413">
    <property type="entry name" value="PEROXISOMAL OPC-8:0-COA LIGASE 1"/>
    <property type="match status" value="1"/>
</dbReference>
<dbReference type="GO" id="GO:0005524">
    <property type="term" value="F:ATP binding"/>
    <property type="evidence" value="ECO:0007669"/>
    <property type="project" value="UniProtKB-KW"/>
</dbReference>
<dbReference type="Pfam" id="PF13193">
    <property type="entry name" value="AMP-binding_C"/>
    <property type="match status" value="1"/>
</dbReference>
<dbReference type="CDD" id="cd05904">
    <property type="entry name" value="4CL"/>
    <property type="match status" value="1"/>
</dbReference>
<accession>A0A165Y0H9</accession>
<keyword evidence="8" id="KW-1185">Reference proteome</keyword>
<dbReference type="FunFam" id="3.30.300.30:FF:000007">
    <property type="entry name" value="4-coumarate--CoA ligase 2"/>
    <property type="match status" value="1"/>
</dbReference>
<dbReference type="Proteomes" id="UP000077755">
    <property type="component" value="Chromosome 4"/>
</dbReference>
<comment type="similarity">
    <text evidence="2">Belongs to the ATP-dependent AMP-binding enzyme family.</text>
</comment>
<dbReference type="InterPro" id="IPR045851">
    <property type="entry name" value="AMP-bd_C_sf"/>
</dbReference>
<dbReference type="OrthoDB" id="10253869at2759"/>
<dbReference type="EMBL" id="CP093346">
    <property type="protein sequence ID" value="WOG97736.1"/>
    <property type="molecule type" value="Genomic_DNA"/>
</dbReference>
<dbReference type="Gene3D" id="3.40.50.12780">
    <property type="entry name" value="N-terminal domain of ligase-like"/>
    <property type="match status" value="1"/>
</dbReference>
<evidence type="ECO:0000256" key="1">
    <source>
        <dbReference type="ARBA" id="ARBA00004930"/>
    </source>
</evidence>
<dbReference type="PANTHER" id="PTHR24096">
    <property type="entry name" value="LONG-CHAIN-FATTY-ACID--COA LIGASE"/>
    <property type="match status" value="1"/>
</dbReference>
<proteinExistence type="inferred from homology"/>
<evidence type="ECO:0000256" key="6">
    <source>
        <dbReference type="ARBA" id="ARBA00023051"/>
    </source>
</evidence>
<dbReference type="GO" id="GO:0050563">
    <property type="term" value="F:trans-feruloyl-CoA synthase activity"/>
    <property type="evidence" value="ECO:0007669"/>
    <property type="project" value="UniProtKB-ARBA"/>
</dbReference>
<keyword evidence="5" id="KW-0067">ATP-binding</keyword>
<evidence type="ECO:0000256" key="3">
    <source>
        <dbReference type="ARBA" id="ARBA00022598"/>
    </source>
</evidence>
<sequence>MAAELIIDPNSGFCKSNSTFYSKRGPISLPVDETINLTTFISSHPHHGTTALIDAATGQHLSFPEFWTSVEALATSLSVDLGIRKGHVILILSPNSIYFPLISLSIMSLGAIITTCNPLNTKSEINKQISDSKPVLAFTTPELVPKLEDSNLPIVLIGDPESPPPTKIKIISTLTTMMKTKPRQSRVAERVTQSDTASLLYSSGTTGNSKGVVSSHGNYIGVVQTITSLLKLAEGELELGNKTFICTVPMFHIYGVAWFVATLLACGTTAVVLPKFDMHEMLKAVEKYKVTHLPLVPPIVVSIINSADEIKKKYDLSSLTAVLSGGAPLSREVVEGFVEKFPAMKILQGYGLTESAGIGSSTYSLEESRRYGSAGLLASSMEAKIVDPETGECLPVNRQGELWLKGPTIMKGYFSNAEATANTLDSQGWLKTGDLCYIDEDGFIFVVDRLKELIKYKGYQVAPAELEALLLAHPEIADAAVIPFPDRDAGQFPMAYIVRKAGSHISESGVMNFIAHQVAPYKKIRKVAFVTSVPKTPSGKILRKDLIKLATSKL</sequence>
<dbReference type="AlphaFoldDB" id="A0A165Y0H9"/>
<reference evidence="7" key="2">
    <citation type="submission" date="2022-03" db="EMBL/GenBank/DDBJ databases">
        <title>Draft title - Genomic analysis of global carrot germplasm unveils the trajectory of domestication and the origin of high carotenoid orange carrot.</title>
        <authorList>
            <person name="Iorizzo M."/>
            <person name="Ellison S."/>
            <person name="Senalik D."/>
            <person name="Macko-Podgorni A."/>
            <person name="Grzebelus D."/>
            <person name="Bostan H."/>
            <person name="Rolling W."/>
            <person name="Curaba J."/>
            <person name="Simon P."/>
        </authorList>
    </citation>
    <scope>NUCLEOTIDE SEQUENCE</scope>
    <source>
        <tissue evidence="7">Leaf</tissue>
    </source>
</reference>
<dbReference type="GO" id="GO:0009698">
    <property type="term" value="P:phenylpropanoid metabolic process"/>
    <property type="evidence" value="ECO:0007669"/>
    <property type="project" value="UniProtKB-KW"/>
</dbReference>
<dbReference type="KEGG" id="dcr:108216092"/>
<evidence type="ECO:0000313" key="8">
    <source>
        <dbReference type="Proteomes" id="UP000077755"/>
    </source>
</evidence>
<keyword evidence="4" id="KW-0547">Nucleotide-binding</keyword>
<dbReference type="InterPro" id="IPR000873">
    <property type="entry name" value="AMP-dep_synth/lig_dom"/>
</dbReference>
<keyword evidence="6" id="KW-0587">Phenylpropanoid metabolism</keyword>
<evidence type="ECO:0000256" key="4">
    <source>
        <dbReference type="ARBA" id="ARBA00022741"/>
    </source>
</evidence>
<dbReference type="FunFam" id="3.40.50.12780:FF:000003">
    <property type="entry name" value="Long-chain-fatty-acid--CoA ligase FadD"/>
    <property type="match status" value="1"/>
</dbReference>
<dbReference type="InterPro" id="IPR025110">
    <property type="entry name" value="AMP-bd_C"/>
</dbReference>